<organism evidence="1 2">
    <name type="scientific">Streblomastix strix</name>
    <dbReference type="NCBI Taxonomy" id="222440"/>
    <lineage>
        <taxon>Eukaryota</taxon>
        <taxon>Metamonada</taxon>
        <taxon>Preaxostyla</taxon>
        <taxon>Oxymonadida</taxon>
        <taxon>Streblomastigidae</taxon>
        <taxon>Streblomastix</taxon>
    </lineage>
</organism>
<accession>A0A5J4WRW9</accession>
<gene>
    <name evidence="1" type="ORF">EZS28_006820</name>
</gene>
<dbReference type="AlphaFoldDB" id="A0A5J4WRW9"/>
<evidence type="ECO:0000313" key="2">
    <source>
        <dbReference type="Proteomes" id="UP000324800"/>
    </source>
</evidence>
<proteinExistence type="predicted"/>
<sequence>MFPSALIYNPLVLSPAQDATAITKLQGIFEEQLGGVNIYHYPSMAPSLDVLLHPRKIDELPVSIGSDLDILKPSSQSIAVGLIYIFPEKTPPQKLKEFPSADIINPQLSLISQSLTPTINSPVGVFTILHLSVNAPYVKFGLQPKQIPLQLPTVERDILTHSLKLLLFGYICISFTNIFVPEIVQSVATSTNSLPLKVKIFPSVDIRNPLLALEKSGDQKIENYCAVGPSLGIISTVYKPSITLLCQSGSTPKNIKHDSLVAFAIRISSLQLVPVGTIQNILLNVFKPVIVQSVAIETLLSPIAVASPLAHRISETNPPDLINLVAVMFPSQVNYYG</sequence>
<dbReference type="Proteomes" id="UP000324800">
    <property type="component" value="Unassembled WGS sequence"/>
</dbReference>
<protein>
    <submittedName>
        <fullName evidence="1">Uncharacterized protein</fullName>
    </submittedName>
</protein>
<name>A0A5J4WRW9_9EUKA</name>
<reference evidence="1 2" key="1">
    <citation type="submission" date="2019-03" db="EMBL/GenBank/DDBJ databases">
        <title>Single cell metagenomics reveals metabolic interactions within the superorganism composed of flagellate Streblomastix strix and complex community of Bacteroidetes bacteria on its surface.</title>
        <authorList>
            <person name="Treitli S.C."/>
            <person name="Kolisko M."/>
            <person name="Husnik F."/>
            <person name="Keeling P."/>
            <person name="Hampl V."/>
        </authorList>
    </citation>
    <scope>NUCLEOTIDE SEQUENCE [LARGE SCALE GENOMIC DNA]</scope>
    <source>
        <strain evidence="1">ST1C</strain>
    </source>
</reference>
<comment type="caution">
    <text evidence="1">The sequence shown here is derived from an EMBL/GenBank/DDBJ whole genome shotgun (WGS) entry which is preliminary data.</text>
</comment>
<evidence type="ECO:0000313" key="1">
    <source>
        <dbReference type="EMBL" id="KAA6397650.1"/>
    </source>
</evidence>
<dbReference type="EMBL" id="SNRW01001131">
    <property type="protein sequence ID" value="KAA6397650.1"/>
    <property type="molecule type" value="Genomic_DNA"/>
</dbReference>